<dbReference type="Gene3D" id="2.30.42.10">
    <property type="match status" value="1"/>
</dbReference>
<dbReference type="PANTHER" id="PTHR32060:SF30">
    <property type="entry name" value="CARBOXY-TERMINAL PROCESSING PROTEASE CTPA"/>
    <property type="match status" value="1"/>
</dbReference>
<name>A0ABS0YHY7_9BACT</name>
<dbReference type="InterPro" id="IPR036034">
    <property type="entry name" value="PDZ_sf"/>
</dbReference>
<evidence type="ECO:0000256" key="1">
    <source>
        <dbReference type="SAM" id="SignalP"/>
    </source>
</evidence>
<evidence type="ECO:0000313" key="3">
    <source>
        <dbReference type="EMBL" id="MBJ6751948.1"/>
    </source>
</evidence>
<dbReference type="EMBL" id="JAEMHL010000010">
    <property type="protein sequence ID" value="MBJ6751948.1"/>
    <property type="molecule type" value="Genomic_DNA"/>
</dbReference>
<dbReference type="Proteomes" id="UP000614714">
    <property type="component" value="Unassembled WGS sequence"/>
</dbReference>
<protein>
    <submittedName>
        <fullName evidence="3">PDZ domain-containing protein</fullName>
    </submittedName>
</protein>
<dbReference type="SUPFAM" id="SSF50156">
    <property type="entry name" value="PDZ domain-like"/>
    <property type="match status" value="1"/>
</dbReference>
<dbReference type="InterPro" id="IPR041489">
    <property type="entry name" value="PDZ_6"/>
</dbReference>
<keyword evidence="4" id="KW-1185">Reference proteome</keyword>
<dbReference type="PROSITE" id="PS50106">
    <property type="entry name" value="PDZ"/>
    <property type="match status" value="1"/>
</dbReference>
<dbReference type="PANTHER" id="PTHR32060">
    <property type="entry name" value="TAIL-SPECIFIC PROTEASE"/>
    <property type="match status" value="1"/>
</dbReference>
<evidence type="ECO:0000313" key="4">
    <source>
        <dbReference type="Proteomes" id="UP000614714"/>
    </source>
</evidence>
<feature type="domain" description="PDZ" evidence="2">
    <location>
        <begin position="13"/>
        <end position="111"/>
    </location>
</feature>
<keyword evidence="1" id="KW-0732">Signal</keyword>
<accession>A0ABS0YHY7</accession>
<dbReference type="CDD" id="cd06782">
    <property type="entry name" value="cpPDZ_CPP-like"/>
    <property type="match status" value="1"/>
</dbReference>
<proteinExistence type="predicted"/>
<reference evidence="3 4" key="1">
    <citation type="submission" date="2020-12" db="EMBL/GenBank/DDBJ databases">
        <title>Geomonas sp. Red421, isolated from paddy soil.</title>
        <authorList>
            <person name="Xu Z."/>
            <person name="Zhang Z."/>
            <person name="Masuda Y."/>
            <person name="Itoh H."/>
            <person name="Senoo K."/>
        </authorList>
    </citation>
    <scope>NUCLEOTIDE SEQUENCE [LARGE SCALE GENOMIC DNA]</scope>
    <source>
        <strain evidence="3 4">Red421</strain>
    </source>
</reference>
<gene>
    <name evidence="3" type="ORF">JFN91_17150</name>
</gene>
<dbReference type="SMART" id="SM00228">
    <property type="entry name" value="PDZ"/>
    <property type="match status" value="1"/>
</dbReference>
<comment type="caution">
    <text evidence="3">The sequence shown here is derived from an EMBL/GenBank/DDBJ whole genome shotgun (WGS) entry which is preliminary data.</text>
</comment>
<organism evidence="3 4">
    <name type="scientific">Geomonas anaerohicana</name>
    <dbReference type="NCBI Taxonomy" id="2798583"/>
    <lineage>
        <taxon>Bacteria</taxon>
        <taxon>Pseudomonadati</taxon>
        <taxon>Thermodesulfobacteriota</taxon>
        <taxon>Desulfuromonadia</taxon>
        <taxon>Geobacterales</taxon>
        <taxon>Geobacteraceae</taxon>
        <taxon>Geomonas</taxon>
    </lineage>
</organism>
<dbReference type="RefSeq" id="WP_199390413.1">
    <property type="nucleotide sequence ID" value="NZ_JAEMHL010000010.1"/>
</dbReference>
<evidence type="ECO:0000259" key="2">
    <source>
        <dbReference type="PROSITE" id="PS50106"/>
    </source>
</evidence>
<feature type="signal peptide" evidence="1">
    <location>
        <begin position="1"/>
        <end position="20"/>
    </location>
</feature>
<dbReference type="Pfam" id="PF17820">
    <property type="entry name" value="PDZ_6"/>
    <property type="match status" value="1"/>
</dbReference>
<sequence length="127" mass="13295">MIKTLCAILLFALITLPAHAQTAALFGGVGIDGVPKSDGTIVVRQLVAGGPAHLAGIKAGDIITQVDGTPTAGSDFKFIVERRLRGRAGTPVLILVRRPGNPKTLTFKMVRRQLKVGGTAKKEAKGE</sequence>
<dbReference type="InterPro" id="IPR001478">
    <property type="entry name" value="PDZ"/>
</dbReference>
<feature type="chain" id="PRO_5046228064" evidence="1">
    <location>
        <begin position="21"/>
        <end position="127"/>
    </location>
</feature>